<keyword evidence="1" id="KW-1133">Transmembrane helix</keyword>
<protein>
    <submittedName>
        <fullName evidence="2">Uncharacterized protein</fullName>
    </submittedName>
</protein>
<reference evidence="2" key="1">
    <citation type="journal article" date="2015" name="Front. Microbiol.">
        <title>Combining genomic sequencing methods to explore viral diversity and reveal potential virus-host interactions.</title>
        <authorList>
            <person name="Chow C.E."/>
            <person name="Winget D.M."/>
            <person name="White R.A.III."/>
            <person name="Hallam S.J."/>
            <person name="Suttle C.A."/>
        </authorList>
    </citation>
    <scope>NUCLEOTIDE SEQUENCE</scope>
    <source>
        <strain evidence="2">Anoxic3_7</strain>
    </source>
</reference>
<keyword evidence="1" id="KW-0812">Transmembrane</keyword>
<evidence type="ECO:0000313" key="2">
    <source>
        <dbReference type="EMBL" id="AKH46355.1"/>
    </source>
</evidence>
<feature type="transmembrane region" description="Helical" evidence="1">
    <location>
        <begin position="6"/>
        <end position="25"/>
    </location>
</feature>
<sequence>MFLVEVSPVLVLYPLTISISSSLFISAKKGTMYLLYSSLVSISRFKYNIYSSAPS</sequence>
<proteinExistence type="predicted"/>
<evidence type="ECO:0000256" key="1">
    <source>
        <dbReference type="SAM" id="Phobius"/>
    </source>
</evidence>
<dbReference type="EMBL" id="KR029582">
    <property type="protein sequence ID" value="AKH46355.1"/>
    <property type="molecule type" value="Genomic_DNA"/>
</dbReference>
<keyword evidence="1" id="KW-0472">Membrane</keyword>
<organism evidence="2">
    <name type="scientific">uncultured marine virus</name>
    <dbReference type="NCBI Taxonomy" id="186617"/>
    <lineage>
        <taxon>Viruses</taxon>
        <taxon>environmental samples</taxon>
    </lineage>
</organism>
<accession>A0A0F7L347</accession>
<reference evidence="2" key="2">
    <citation type="submission" date="2015-03" db="EMBL/GenBank/DDBJ databases">
        <authorList>
            <person name="Chow C.-E.T."/>
            <person name="Winget D.M."/>
            <person name="White R.A.III."/>
            <person name="Hallam S.J."/>
            <person name="Suttle C.A."/>
        </authorList>
    </citation>
    <scope>NUCLEOTIDE SEQUENCE</scope>
    <source>
        <strain evidence="2">Anoxic3_7</strain>
    </source>
</reference>
<name>A0A0F7L347_9VIRU</name>